<keyword evidence="3" id="KW-1133">Transmembrane helix</keyword>
<evidence type="ECO:0000256" key="2">
    <source>
        <dbReference type="SAM" id="MobiDB-lite"/>
    </source>
</evidence>
<organism evidence="4 5">
    <name type="scientific">Blastococcus mobilis</name>
    <dbReference type="NCBI Taxonomy" id="1938746"/>
    <lineage>
        <taxon>Bacteria</taxon>
        <taxon>Bacillati</taxon>
        <taxon>Actinomycetota</taxon>
        <taxon>Actinomycetes</taxon>
        <taxon>Geodermatophilales</taxon>
        <taxon>Geodermatophilaceae</taxon>
        <taxon>Blastococcus</taxon>
    </lineage>
</organism>
<sequence length="210" mass="22131">MTEFGTQTASVEAAPAAETSQGAAPPSRRWVRWAVPLVALAVGFAGGAAIVVASSDPTGSEEYQALEAELEGVRADQESVEADAQQVYRNAKDLEDQVAVRESGVDKRAADLDQQARDVKAREDAVAAIEQRIVQTSIGEGIWTVGVDVEPGTYRTAEPLTGYCYWAILKSGTNGGDIIENDGPEGGVPTVTLSPGQDFENSGCGTFVRQ</sequence>
<dbReference type="RefSeq" id="WP_141137644.1">
    <property type="nucleotide sequence ID" value="NZ_FZNO01000056.1"/>
</dbReference>
<dbReference type="OrthoDB" id="166978at2"/>
<evidence type="ECO:0000313" key="5">
    <source>
        <dbReference type="Proteomes" id="UP000198403"/>
    </source>
</evidence>
<reference evidence="4 5" key="1">
    <citation type="submission" date="2017-06" db="EMBL/GenBank/DDBJ databases">
        <authorList>
            <person name="Kim H.J."/>
            <person name="Triplett B.A."/>
        </authorList>
    </citation>
    <scope>NUCLEOTIDE SEQUENCE [LARGE SCALE GENOMIC DNA]</scope>
    <source>
        <strain evidence="4 5">DSM 44272</strain>
    </source>
</reference>
<keyword evidence="3" id="KW-0812">Transmembrane</keyword>
<feature type="coiled-coil region" evidence="1">
    <location>
        <begin position="63"/>
        <end position="97"/>
    </location>
</feature>
<dbReference type="AlphaFoldDB" id="A0A239AUB3"/>
<evidence type="ECO:0000256" key="1">
    <source>
        <dbReference type="SAM" id="Coils"/>
    </source>
</evidence>
<keyword evidence="1" id="KW-0175">Coiled coil</keyword>
<proteinExistence type="predicted"/>
<evidence type="ECO:0000313" key="4">
    <source>
        <dbReference type="EMBL" id="SNR98563.1"/>
    </source>
</evidence>
<keyword evidence="3" id="KW-0472">Membrane</keyword>
<keyword evidence="5" id="KW-1185">Reference proteome</keyword>
<dbReference type="EMBL" id="FZNO01000056">
    <property type="protein sequence ID" value="SNR98563.1"/>
    <property type="molecule type" value="Genomic_DNA"/>
</dbReference>
<accession>A0A239AUB3</accession>
<gene>
    <name evidence="4" type="ORF">SAMN06272737_1563</name>
</gene>
<feature type="transmembrane region" description="Helical" evidence="3">
    <location>
        <begin position="33"/>
        <end position="53"/>
    </location>
</feature>
<evidence type="ECO:0000256" key="3">
    <source>
        <dbReference type="SAM" id="Phobius"/>
    </source>
</evidence>
<feature type="compositionally biased region" description="Polar residues" evidence="2">
    <location>
        <begin position="1"/>
        <end position="10"/>
    </location>
</feature>
<protein>
    <submittedName>
        <fullName evidence="4">Uncharacterized protein</fullName>
    </submittedName>
</protein>
<feature type="region of interest" description="Disordered" evidence="2">
    <location>
        <begin position="1"/>
        <end position="26"/>
    </location>
</feature>
<dbReference type="Proteomes" id="UP000198403">
    <property type="component" value="Unassembled WGS sequence"/>
</dbReference>
<name>A0A239AUB3_9ACTN</name>